<dbReference type="InterPro" id="IPR011990">
    <property type="entry name" value="TPR-like_helical_dom_sf"/>
</dbReference>
<dbReference type="EMBL" id="JSZA02000038">
    <property type="protein sequence ID" value="KHD08208.1"/>
    <property type="molecule type" value="Genomic_DNA"/>
</dbReference>
<proteinExistence type="predicted"/>
<evidence type="ECO:0000313" key="2">
    <source>
        <dbReference type="Proteomes" id="UP000030428"/>
    </source>
</evidence>
<keyword evidence="2" id="KW-1185">Reference proteome</keyword>
<evidence type="ECO:0000313" key="1">
    <source>
        <dbReference type="EMBL" id="KHD08208.1"/>
    </source>
</evidence>
<reference evidence="1 2" key="1">
    <citation type="journal article" date="2016" name="Front. Microbiol.">
        <title>Single-Cell (Meta-)Genomics of a Dimorphic Candidatus Thiomargarita nelsonii Reveals Genomic Plasticity.</title>
        <authorList>
            <person name="Flood B.E."/>
            <person name="Fliss P."/>
            <person name="Jones D.S."/>
            <person name="Dick G.J."/>
            <person name="Jain S."/>
            <person name="Kaster A.K."/>
            <person name="Winkel M."/>
            <person name="Mussmann M."/>
            <person name="Bailey J."/>
        </authorList>
    </citation>
    <scope>NUCLEOTIDE SEQUENCE [LARGE SCALE GENOMIC DNA]</scope>
    <source>
        <strain evidence="1">Hydrate Ridge</strain>
    </source>
</reference>
<dbReference type="Proteomes" id="UP000030428">
    <property type="component" value="Unassembled WGS sequence"/>
</dbReference>
<dbReference type="Gene3D" id="1.25.40.10">
    <property type="entry name" value="Tetratricopeptide repeat domain"/>
    <property type="match status" value="1"/>
</dbReference>
<dbReference type="AlphaFoldDB" id="A0A0A6PBX3"/>
<gene>
    <name evidence="1" type="ORF">PN36_12250</name>
</gene>
<protein>
    <recommendedName>
        <fullName evidence="3">Tetratricopeptide repeat protein</fullName>
    </recommendedName>
</protein>
<comment type="caution">
    <text evidence="1">The sequence shown here is derived from an EMBL/GenBank/DDBJ whole genome shotgun (WGS) entry which is preliminary data.</text>
</comment>
<evidence type="ECO:0008006" key="3">
    <source>
        <dbReference type="Google" id="ProtNLM"/>
    </source>
</evidence>
<organism evidence="1 2">
    <name type="scientific">Candidatus Thiomargarita nelsonii</name>
    <dbReference type="NCBI Taxonomy" id="1003181"/>
    <lineage>
        <taxon>Bacteria</taxon>
        <taxon>Pseudomonadati</taxon>
        <taxon>Pseudomonadota</taxon>
        <taxon>Gammaproteobacteria</taxon>
        <taxon>Thiotrichales</taxon>
        <taxon>Thiotrichaceae</taxon>
        <taxon>Thiomargarita</taxon>
    </lineage>
</organism>
<dbReference type="PROSITE" id="PS51257">
    <property type="entry name" value="PROKAR_LIPOPROTEIN"/>
    <property type="match status" value="1"/>
</dbReference>
<name>A0A0A6PBX3_9GAMM</name>
<sequence>MKFKRFIGCLGLISSCAQMPESVPQSFPESEPVPVAEQTVQVAESLSAEQKEHLRKFLLGEKHPDTLLNLNDLAMIYQDLGHLSDALPLLIKKRAYTS</sequence>
<accession>A0A0A6PBX3</accession>